<gene>
    <name evidence="1" type="ORF">HNQ08_004318</name>
</gene>
<dbReference type="AlphaFoldDB" id="A0A7W8JXT0"/>
<comment type="caution">
    <text evidence="1">The sequence shown here is derived from an EMBL/GenBank/DDBJ whole genome shotgun (WGS) entry which is preliminary data.</text>
</comment>
<accession>A0A7W8JXT0</accession>
<sequence>MTGSLTEQIHGDAHPELDVLCAELGQQVTLHA</sequence>
<protein>
    <submittedName>
        <fullName evidence="1">Uncharacterized protein</fullName>
    </submittedName>
</protein>
<dbReference type="EMBL" id="JACHFL010000016">
    <property type="protein sequence ID" value="MBB5365197.1"/>
    <property type="molecule type" value="Genomic_DNA"/>
</dbReference>
<evidence type="ECO:0000313" key="1">
    <source>
        <dbReference type="EMBL" id="MBB5365197.1"/>
    </source>
</evidence>
<reference evidence="1 2" key="1">
    <citation type="submission" date="2020-08" db="EMBL/GenBank/DDBJ databases">
        <title>Genomic Encyclopedia of Type Strains, Phase IV (KMG-IV): sequencing the most valuable type-strain genomes for metagenomic binning, comparative biology and taxonomic classification.</title>
        <authorList>
            <person name="Goeker M."/>
        </authorList>
    </citation>
    <scope>NUCLEOTIDE SEQUENCE [LARGE SCALE GENOMIC DNA]</scope>
    <source>
        <strain evidence="1 2">DSM 27939</strain>
    </source>
</reference>
<evidence type="ECO:0000313" key="2">
    <source>
        <dbReference type="Proteomes" id="UP000552709"/>
    </source>
</evidence>
<proteinExistence type="predicted"/>
<organism evidence="1 2">
    <name type="scientific">Deinococcus humi</name>
    <dbReference type="NCBI Taxonomy" id="662880"/>
    <lineage>
        <taxon>Bacteria</taxon>
        <taxon>Thermotogati</taxon>
        <taxon>Deinococcota</taxon>
        <taxon>Deinococci</taxon>
        <taxon>Deinococcales</taxon>
        <taxon>Deinococcaceae</taxon>
        <taxon>Deinococcus</taxon>
    </lineage>
</organism>
<keyword evidence="2" id="KW-1185">Reference proteome</keyword>
<dbReference type="Proteomes" id="UP000552709">
    <property type="component" value="Unassembled WGS sequence"/>
</dbReference>
<name>A0A7W8JXT0_9DEIO</name>